<dbReference type="OrthoDB" id="6375174at2759"/>
<evidence type="ECO:0000313" key="2">
    <source>
        <dbReference type="EMBL" id="CEQ40014.1"/>
    </source>
</evidence>
<feature type="non-terminal residue" evidence="2">
    <location>
        <position position="1"/>
    </location>
</feature>
<evidence type="ECO:0000256" key="1">
    <source>
        <dbReference type="ARBA" id="ARBA00022801"/>
    </source>
</evidence>
<dbReference type="GO" id="GO:0052840">
    <property type="term" value="F:inositol diphosphate tetrakisphosphate diphosphatase activity"/>
    <property type="evidence" value="ECO:0007669"/>
    <property type="project" value="TreeGrafter"/>
</dbReference>
<name>A0A0D6EJ55_SPOSA</name>
<dbReference type="Pfam" id="PF03162">
    <property type="entry name" value="Y_phosphatase2"/>
    <property type="match status" value="1"/>
</dbReference>
<dbReference type="PANTHER" id="PTHR31126:SF74">
    <property type="entry name" value="TYROSINE-PROTEIN PHOSPHATASE-LIKE PROTEIN OCA2"/>
    <property type="match status" value="1"/>
</dbReference>
<keyword evidence="1" id="KW-0378">Hydrolase</keyword>
<organism evidence="2 3">
    <name type="scientific">Sporidiobolus salmonicolor</name>
    <name type="common">Yeast-like fungus</name>
    <name type="synonym">Sporobolomyces salmonicolor</name>
    <dbReference type="NCBI Taxonomy" id="5005"/>
    <lineage>
        <taxon>Eukaryota</taxon>
        <taxon>Fungi</taxon>
        <taxon>Dikarya</taxon>
        <taxon>Basidiomycota</taxon>
        <taxon>Pucciniomycotina</taxon>
        <taxon>Microbotryomycetes</taxon>
        <taxon>Sporidiobolales</taxon>
        <taxon>Sporidiobolaceae</taxon>
        <taxon>Sporobolomyces</taxon>
    </lineage>
</organism>
<dbReference type="InterPro" id="IPR020428">
    <property type="entry name" value="PFA-DSPs"/>
</dbReference>
<evidence type="ECO:0000313" key="3">
    <source>
        <dbReference type="Proteomes" id="UP000243876"/>
    </source>
</evidence>
<dbReference type="InterPro" id="IPR029021">
    <property type="entry name" value="Prot-tyrosine_phosphatase-like"/>
</dbReference>
<dbReference type="PANTHER" id="PTHR31126">
    <property type="entry name" value="TYROSINE-PROTEIN PHOSPHATASE"/>
    <property type="match status" value="1"/>
</dbReference>
<dbReference type="PRINTS" id="PR01911">
    <property type="entry name" value="PFDSPHPHTASE"/>
</dbReference>
<protein>
    <submittedName>
        <fullName evidence="2">SPOSA6832_01585-mRNA-1:cds</fullName>
    </submittedName>
</protein>
<dbReference type="Proteomes" id="UP000243876">
    <property type="component" value="Unassembled WGS sequence"/>
</dbReference>
<reference evidence="3" key="1">
    <citation type="submission" date="2015-02" db="EMBL/GenBank/DDBJ databases">
        <authorList>
            <person name="Gon?alves P."/>
        </authorList>
    </citation>
    <scope>NUCLEOTIDE SEQUENCE [LARGE SCALE GENOMIC DNA]</scope>
</reference>
<dbReference type="Gene3D" id="3.90.190.10">
    <property type="entry name" value="Protein tyrosine phosphatase superfamily"/>
    <property type="match status" value="1"/>
</dbReference>
<dbReference type="SUPFAM" id="SSF52799">
    <property type="entry name" value="(Phosphotyrosine protein) phosphatases II"/>
    <property type="match status" value="1"/>
</dbReference>
<dbReference type="GO" id="GO:0005737">
    <property type="term" value="C:cytoplasm"/>
    <property type="evidence" value="ECO:0007669"/>
    <property type="project" value="TreeGrafter"/>
</dbReference>
<proteinExistence type="predicted"/>
<keyword evidence="3" id="KW-1185">Reference proteome</keyword>
<dbReference type="AlphaFoldDB" id="A0A0D6EJ55"/>
<sequence length="207" mass="23996">MPSLTESLLSVHARNQVLFPPLCFALVLPGVYRSGHPNKMNLEHMDSLRLKSIMYLSTDDYRHDTRTWALDRGLNIFHYRTDVSKDPTIEVNEDLIAEALEEVLDVRNHPILIHDNKGRLLPSIISALLRLLTGWTLDAALTEYRMFLPPADNWVPEKEREGKPKKDKERIADIQPIDLPFAAQFIEHFPLERLTYDPQHAPSWLKR</sequence>
<dbReference type="EMBL" id="CENE01000004">
    <property type="protein sequence ID" value="CEQ40014.1"/>
    <property type="molecule type" value="Genomic_DNA"/>
</dbReference>
<accession>A0A0D6EJ55</accession>
<dbReference type="GO" id="GO:0016791">
    <property type="term" value="F:phosphatase activity"/>
    <property type="evidence" value="ECO:0007669"/>
    <property type="project" value="InterPro"/>
</dbReference>
<gene>
    <name evidence="2" type="primary">SPOSA6832_01585</name>
</gene>
<dbReference type="InterPro" id="IPR004861">
    <property type="entry name" value="Siw14-like"/>
</dbReference>